<evidence type="ECO:0000313" key="7">
    <source>
        <dbReference type="Proteomes" id="UP000721844"/>
    </source>
</evidence>
<dbReference type="NCBIfam" id="NF033517">
    <property type="entry name" value="transpos_IS66"/>
    <property type="match status" value="1"/>
</dbReference>
<evidence type="ECO:0000313" key="6">
    <source>
        <dbReference type="EMBL" id="MCB8884134.1"/>
    </source>
</evidence>
<dbReference type="Proteomes" id="UP000721844">
    <property type="component" value="Unassembled WGS sequence"/>
</dbReference>
<dbReference type="Pfam" id="PF13005">
    <property type="entry name" value="zf-IS66"/>
    <property type="match status" value="1"/>
</dbReference>
<dbReference type="Pfam" id="PF03050">
    <property type="entry name" value="DDE_Tnp_IS66"/>
    <property type="match status" value="1"/>
</dbReference>
<organism evidence="6 7">
    <name type="scientific">Acidisoma cellulosilyticum</name>
    <dbReference type="NCBI Taxonomy" id="2802395"/>
    <lineage>
        <taxon>Bacteria</taxon>
        <taxon>Pseudomonadati</taxon>
        <taxon>Pseudomonadota</taxon>
        <taxon>Alphaproteobacteria</taxon>
        <taxon>Acetobacterales</taxon>
        <taxon>Acidocellaceae</taxon>
        <taxon>Acidisoma</taxon>
    </lineage>
</organism>
<accession>A0A963Z771</accession>
<keyword evidence="1" id="KW-0175">Coiled coil</keyword>
<keyword evidence="7" id="KW-1185">Reference proteome</keyword>
<dbReference type="PANTHER" id="PTHR33678:SF1">
    <property type="entry name" value="BLL1576 PROTEIN"/>
    <property type="match status" value="1"/>
</dbReference>
<dbReference type="RefSeq" id="WP_227310865.1">
    <property type="nucleotide sequence ID" value="NZ_JAESVA010000036.1"/>
</dbReference>
<evidence type="ECO:0000259" key="3">
    <source>
        <dbReference type="Pfam" id="PF13005"/>
    </source>
</evidence>
<dbReference type="Pfam" id="PF13817">
    <property type="entry name" value="DDE_Tnp_IS66_C"/>
    <property type="match status" value="1"/>
</dbReference>
<dbReference type="InterPro" id="IPR039552">
    <property type="entry name" value="IS66_C"/>
</dbReference>
<evidence type="ECO:0000259" key="2">
    <source>
        <dbReference type="Pfam" id="PF03050"/>
    </source>
</evidence>
<dbReference type="InterPro" id="IPR052344">
    <property type="entry name" value="Transposase-related"/>
</dbReference>
<dbReference type="PANTHER" id="PTHR33678">
    <property type="entry name" value="BLL1576 PROTEIN"/>
    <property type="match status" value="1"/>
</dbReference>
<evidence type="ECO:0000256" key="1">
    <source>
        <dbReference type="SAM" id="Coils"/>
    </source>
</evidence>
<dbReference type="EMBL" id="JAESVA010000036">
    <property type="protein sequence ID" value="MCB8884134.1"/>
    <property type="molecule type" value="Genomic_DNA"/>
</dbReference>
<feature type="domain" description="Transposase IS66 central" evidence="2">
    <location>
        <begin position="189"/>
        <end position="476"/>
    </location>
</feature>
<dbReference type="InterPro" id="IPR024463">
    <property type="entry name" value="Transposase_TnpC_homeodom"/>
</dbReference>
<evidence type="ECO:0000259" key="4">
    <source>
        <dbReference type="Pfam" id="PF13007"/>
    </source>
</evidence>
<reference evidence="6 7" key="1">
    <citation type="journal article" date="2021" name="Microorganisms">
        <title>Acidisoma silvae sp. nov. and Acidisomacellulosilytica sp. nov., Two Acidophilic Bacteria Isolated from Decaying Wood, Hydrolyzing Cellulose and Producing Poly-3-hydroxybutyrate.</title>
        <authorList>
            <person name="Mieszkin S."/>
            <person name="Pouder E."/>
            <person name="Uroz S."/>
            <person name="Simon-Colin C."/>
            <person name="Alain K."/>
        </authorList>
    </citation>
    <scope>NUCLEOTIDE SEQUENCE [LARGE SCALE GENOMIC DNA]</scope>
    <source>
        <strain evidence="6 7">HW T5.17</strain>
    </source>
</reference>
<dbReference type="InterPro" id="IPR024474">
    <property type="entry name" value="Znf_dom_IS66"/>
</dbReference>
<sequence>MTQADPARSEPGDTPLDAETVDGLRAKVRHLEGIITGFETLIGQLKKNNDELRALKFGKRSEKLHADQLALGFEDIDLTQAALEAQIERLEDEQQALTGGKRRRRDPHEARASLPAHLPVVEEVLEPEILECPCCHGALHRIGETSADRLDIVPVQYFIRRTVRPKYACRACDGQIIQAPAPAHVVEGGLPSEALVAQVLVAKHADHVPIYTQVQAMARQGIRINRNVVTGWAGRGAGELMPIWRRMREILLSGSHLFIDETEVRVLDPGRGRTKVSYFWAIARDGRPYGSQDPPTVVFAYGPGRATLHGRRALEGFAGVAQCDGYRVYKSLAQERPELRLAHCWSHCRRAFFKLMKTDGSTPLAEEAVRRIRAFYAIEDDIRGRSAADRQVVRQERTASLVESFRQWLLATKAQVMKGSSLEEAVDYALDHWSGLICFLDDGRVEIDSNTVERALRPLCLTRKNSLFAGSDGGAENWAVTASIVETCKMLSVNVQAYITDVLTKIVQGWPNSRLDELMPWAWQPPVAEAKAAA</sequence>
<dbReference type="Pfam" id="PF13007">
    <property type="entry name" value="LZ_Tnp_IS66"/>
    <property type="match status" value="1"/>
</dbReference>
<feature type="coiled-coil region" evidence="1">
    <location>
        <begin position="73"/>
        <end position="100"/>
    </location>
</feature>
<protein>
    <submittedName>
        <fullName evidence="6">IS66 family transposase</fullName>
    </submittedName>
</protein>
<proteinExistence type="predicted"/>
<feature type="domain" description="Transposase IS66 C-terminal" evidence="5">
    <location>
        <begin position="483"/>
        <end position="521"/>
    </location>
</feature>
<comment type="caution">
    <text evidence="6">The sequence shown here is derived from an EMBL/GenBank/DDBJ whole genome shotgun (WGS) entry which is preliminary data.</text>
</comment>
<name>A0A963Z771_9PROT</name>
<gene>
    <name evidence="6" type="ORF">ACELLULO517_28260</name>
</gene>
<feature type="domain" description="Transposase TnpC homeodomain" evidence="4">
    <location>
        <begin position="44"/>
        <end position="122"/>
    </location>
</feature>
<dbReference type="AlphaFoldDB" id="A0A963Z771"/>
<evidence type="ECO:0000259" key="5">
    <source>
        <dbReference type="Pfam" id="PF13817"/>
    </source>
</evidence>
<dbReference type="InterPro" id="IPR004291">
    <property type="entry name" value="Transposase_IS66_central"/>
</dbReference>
<feature type="domain" description="Transposase IS66 zinc-finger binding" evidence="3">
    <location>
        <begin position="131"/>
        <end position="173"/>
    </location>
</feature>